<evidence type="ECO:0000256" key="5">
    <source>
        <dbReference type="ARBA" id="ARBA00022448"/>
    </source>
</evidence>
<keyword evidence="6" id="KW-0963">Cytoplasm</keyword>
<dbReference type="InterPro" id="IPR051472">
    <property type="entry name" value="T3SS_Stator/FliH"/>
</dbReference>
<evidence type="ECO:0000256" key="2">
    <source>
        <dbReference type="ARBA" id="ARBA00004496"/>
    </source>
</evidence>
<keyword evidence="8" id="KW-0653">Protein transport</keyword>
<dbReference type="GO" id="GO:0071973">
    <property type="term" value="P:bacterial-type flagellum-dependent cell motility"/>
    <property type="evidence" value="ECO:0007669"/>
    <property type="project" value="InterPro"/>
</dbReference>
<sequence length="239" mass="26644">MRVRLCLEVVVKSSSKILSDKETETVRQWLPPDVGGGGSSQTFQKSIQPPDAPPTAAELEAVQQQAYEEGFEKGKEEGFEFGHREGLEQGRDQLRKYAMQMDRLLSTLDQPLRNLDNKVEDELVTLVISMVRQLVRREVNSDPGQIVGVVREALALLPVSSRNVRLQLHPEDAELVRDIYSLGESDLGWKIIEDPVINRGGCKVVTETSQIDATLESRLANLIAPLLAGTRTIDEEEVE</sequence>
<feature type="region of interest" description="Disordered" evidence="10">
    <location>
        <begin position="31"/>
        <end position="54"/>
    </location>
</feature>
<evidence type="ECO:0000256" key="8">
    <source>
        <dbReference type="ARBA" id="ARBA00022927"/>
    </source>
</evidence>
<name>A0A370DEZ2_9GAMM</name>
<keyword evidence="7" id="KW-1005">Bacterial flagellum biogenesis</keyword>
<evidence type="ECO:0000256" key="9">
    <source>
        <dbReference type="ARBA" id="ARBA00023225"/>
    </source>
</evidence>
<dbReference type="EMBL" id="QFXD01000317">
    <property type="protein sequence ID" value="RDH83478.1"/>
    <property type="molecule type" value="Genomic_DNA"/>
</dbReference>
<protein>
    <recommendedName>
        <fullName evidence="4">Flagellar assembly protein FliH</fullName>
    </recommendedName>
</protein>
<feature type="domain" description="Flagellar assembly protein FliH/Type III secretion system HrpE" evidence="11">
    <location>
        <begin position="98"/>
        <end position="221"/>
    </location>
</feature>
<evidence type="ECO:0000259" key="11">
    <source>
        <dbReference type="Pfam" id="PF02108"/>
    </source>
</evidence>
<dbReference type="SUPFAM" id="SSF160527">
    <property type="entry name" value="V-type ATPase subunit E-like"/>
    <property type="match status" value="1"/>
</dbReference>
<evidence type="ECO:0000256" key="10">
    <source>
        <dbReference type="SAM" id="MobiDB-lite"/>
    </source>
</evidence>
<evidence type="ECO:0000313" key="13">
    <source>
        <dbReference type="Proteomes" id="UP000255508"/>
    </source>
</evidence>
<dbReference type="GO" id="GO:0003774">
    <property type="term" value="F:cytoskeletal motor activity"/>
    <property type="evidence" value="ECO:0007669"/>
    <property type="project" value="InterPro"/>
</dbReference>
<proteinExistence type="inferred from homology"/>
<dbReference type="GO" id="GO:0005829">
    <property type="term" value="C:cytosol"/>
    <property type="evidence" value="ECO:0007669"/>
    <property type="project" value="TreeGrafter"/>
</dbReference>
<keyword evidence="12" id="KW-0282">Flagellum</keyword>
<dbReference type="PANTHER" id="PTHR34982">
    <property type="entry name" value="YOP PROTEINS TRANSLOCATION PROTEIN L"/>
    <property type="match status" value="1"/>
</dbReference>
<comment type="function">
    <text evidence="1">Needed for flagellar regrowth and assembly.</text>
</comment>
<keyword evidence="9" id="KW-1006">Bacterial flagellum protein export</keyword>
<evidence type="ECO:0000256" key="1">
    <source>
        <dbReference type="ARBA" id="ARBA00003041"/>
    </source>
</evidence>
<dbReference type="InterPro" id="IPR018035">
    <property type="entry name" value="Flagellar_FliH/T3SS_HrpE"/>
</dbReference>
<dbReference type="PANTHER" id="PTHR34982:SF1">
    <property type="entry name" value="FLAGELLAR ASSEMBLY PROTEIN FLIH"/>
    <property type="match status" value="1"/>
</dbReference>
<gene>
    <name evidence="12" type="ORF">DIZ79_17560</name>
</gene>
<dbReference type="AlphaFoldDB" id="A0A370DEZ2"/>
<dbReference type="Pfam" id="PF02108">
    <property type="entry name" value="FliH"/>
    <property type="match status" value="1"/>
</dbReference>
<keyword evidence="12" id="KW-0966">Cell projection</keyword>
<accession>A0A370DEZ2</accession>
<comment type="subcellular location">
    <subcellularLocation>
        <location evidence="2">Cytoplasm</location>
    </subcellularLocation>
</comment>
<evidence type="ECO:0000313" key="12">
    <source>
        <dbReference type="EMBL" id="RDH83478.1"/>
    </source>
</evidence>
<dbReference type="GO" id="GO:0015031">
    <property type="term" value="P:protein transport"/>
    <property type="evidence" value="ECO:0007669"/>
    <property type="project" value="UniProtKB-KW"/>
</dbReference>
<dbReference type="GO" id="GO:0009288">
    <property type="term" value="C:bacterial-type flagellum"/>
    <property type="evidence" value="ECO:0007669"/>
    <property type="project" value="InterPro"/>
</dbReference>
<keyword evidence="12" id="KW-0969">Cilium</keyword>
<comment type="similarity">
    <text evidence="3">Belongs to the FliH family.</text>
</comment>
<dbReference type="PRINTS" id="PR01003">
    <property type="entry name" value="FLGFLIH"/>
</dbReference>
<organism evidence="12 13">
    <name type="scientific">endosymbiont of Lamellibrachia luymesi</name>
    <dbReference type="NCBI Taxonomy" id="2200907"/>
    <lineage>
        <taxon>Bacteria</taxon>
        <taxon>Pseudomonadati</taxon>
        <taxon>Pseudomonadota</taxon>
        <taxon>Gammaproteobacteria</taxon>
        <taxon>sulfur-oxidizing symbionts</taxon>
    </lineage>
</organism>
<evidence type="ECO:0000256" key="7">
    <source>
        <dbReference type="ARBA" id="ARBA00022795"/>
    </source>
</evidence>
<keyword evidence="5" id="KW-0813">Transport</keyword>
<evidence type="ECO:0000256" key="3">
    <source>
        <dbReference type="ARBA" id="ARBA00006602"/>
    </source>
</evidence>
<dbReference type="GO" id="GO:0044781">
    <property type="term" value="P:bacterial-type flagellum organization"/>
    <property type="evidence" value="ECO:0007669"/>
    <property type="project" value="UniProtKB-KW"/>
</dbReference>
<evidence type="ECO:0000256" key="6">
    <source>
        <dbReference type="ARBA" id="ARBA00022490"/>
    </source>
</evidence>
<comment type="caution">
    <text evidence="12">The sequence shown here is derived from an EMBL/GenBank/DDBJ whole genome shotgun (WGS) entry which is preliminary data.</text>
</comment>
<dbReference type="Proteomes" id="UP000255508">
    <property type="component" value="Unassembled WGS sequence"/>
</dbReference>
<reference evidence="12 13" key="1">
    <citation type="journal article" date="2018" name="ISME J.">
        <title>Endosymbiont genomes yield clues of tubeworm success.</title>
        <authorList>
            <person name="Li Y."/>
            <person name="Liles M.R."/>
            <person name="Halanych K.M."/>
        </authorList>
    </citation>
    <scope>NUCLEOTIDE SEQUENCE [LARGE SCALE GENOMIC DNA]</scope>
    <source>
        <strain evidence="12">A1422</strain>
    </source>
</reference>
<evidence type="ECO:0000256" key="4">
    <source>
        <dbReference type="ARBA" id="ARBA00016507"/>
    </source>
</evidence>
<dbReference type="InterPro" id="IPR000563">
    <property type="entry name" value="Flag_FliH"/>
</dbReference>